<name>X0TYV8_9ZZZZ</name>
<evidence type="ECO:0000313" key="1">
    <source>
        <dbReference type="EMBL" id="GAF93322.1"/>
    </source>
</evidence>
<gene>
    <name evidence="1" type="ORF">S01H1_29842</name>
</gene>
<protein>
    <submittedName>
        <fullName evidence="1">Uncharacterized protein</fullName>
    </submittedName>
</protein>
<dbReference type="EMBL" id="BARS01018337">
    <property type="protein sequence ID" value="GAF93322.1"/>
    <property type="molecule type" value="Genomic_DNA"/>
</dbReference>
<dbReference type="AlphaFoldDB" id="X0TYV8"/>
<reference evidence="1" key="1">
    <citation type="journal article" date="2014" name="Front. Microbiol.">
        <title>High frequency of phylogenetically diverse reductive dehalogenase-homologous genes in deep subseafloor sedimentary metagenomes.</title>
        <authorList>
            <person name="Kawai M."/>
            <person name="Futagami T."/>
            <person name="Toyoda A."/>
            <person name="Takaki Y."/>
            <person name="Nishi S."/>
            <person name="Hori S."/>
            <person name="Arai W."/>
            <person name="Tsubouchi T."/>
            <person name="Morono Y."/>
            <person name="Uchiyama I."/>
            <person name="Ito T."/>
            <person name="Fujiyama A."/>
            <person name="Inagaki F."/>
            <person name="Takami H."/>
        </authorList>
    </citation>
    <scope>NUCLEOTIDE SEQUENCE</scope>
    <source>
        <strain evidence="1">Expedition CK06-06</strain>
    </source>
</reference>
<comment type="caution">
    <text evidence="1">The sequence shown here is derived from an EMBL/GenBank/DDBJ whole genome shotgun (WGS) entry which is preliminary data.</text>
</comment>
<sequence>MNEMRNTLKKMDRVELVNLERLAYILKGLSAADFETLEILLDEDSSKTISQSLKELKAGERIPIDEW</sequence>
<organism evidence="1">
    <name type="scientific">marine sediment metagenome</name>
    <dbReference type="NCBI Taxonomy" id="412755"/>
    <lineage>
        <taxon>unclassified sequences</taxon>
        <taxon>metagenomes</taxon>
        <taxon>ecological metagenomes</taxon>
    </lineage>
</organism>
<proteinExistence type="predicted"/>
<accession>X0TYV8</accession>